<dbReference type="GO" id="GO:0016787">
    <property type="term" value="F:hydrolase activity"/>
    <property type="evidence" value="ECO:0007669"/>
    <property type="project" value="UniProtKB-KW"/>
</dbReference>
<dbReference type="InterPro" id="IPR001466">
    <property type="entry name" value="Beta-lactam-related"/>
</dbReference>
<dbReference type="RefSeq" id="WP_348395252.1">
    <property type="nucleotide sequence ID" value="NZ_CP136600.1"/>
</dbReference>
<dbReference type="PANTHER" id="PTHR46825:SF7">
    <property type="entry name" value="D-ALANYL-D-ALANINE CARBOXYPEPTIDASE"/>
    <property type="match status" value="1"/>
</dbReference>
<dbReference type="InterPro" id="IPR050491">
    <property type="entry name" value="AmpC-like"/>
</dbReference>
<feature type="domain" description="Beta-lactamase-related" evidence="1">
    <location>
        <begin position="51"/>
        <end position="371"/>
    </location>
</feature>
<dbReference type="InterPro" id="IPR012338">
    <property type="entry name" value="Beta-lactam/transpept-like"/>
</dbReference>
<organism evidence="2 3">
    <name type="scientific">Thalassotalea fonticola</name>
    <dbReference type="NCBI Taxonomy" id="3065649"/>
    <lineage>
        <taxon>Bacteria</taxon>
        <taxon>Pseudomonadati</taxon>
        <taxon>Pseudomonadota</taxon>
        <taxon>Gammaproteobacteria</taxon>
        <taxon>Alteromonadales</taxon>
        <taxon>Colwelliaceae</taxon>
        <taxon>Thalassotalea</taxon>
    </lineage>
</organism>
<dbReference type="Pfam" id="PF00144">
    <property type="entry name" value="Beta-lactamase"/>
    <property type="match status" value="1"/>
</dbReference>
<sequence length="383" mass="42199">MTSNYNFKSKLLCTSIALLLTACGGSSGDKKPQISEVQEVITMDYQQIIDETVSDTIPGIILLVESPEKRFLGSAGVENIATQNPMQIYHTMPTASAGKPMIGLLAAMLADDNLLDLDDTIDTWLSDDILNQIPNSAAMTLRQLLNHTSGIYNYTENEGYLDLLISDPDKVKTDIDFLVFALNQPAHFKPGDSSKYSNTGYLLAGLIMDQVLGMHHSIALRERILVPLGMDATYYIGIEKDQGDFISGYHQFDDHDTTYETKSYLENISEASSPVVSSVEDMALFMKSVAAEQSFINDSIRNDFVGTLPNHSNGVYGLGINVDPIGDNTAYYHAGLDYGYHTQNIYIKEKGLSITAFMNCSTAPVCERTMDSLIKKVIANELY</sequence>
<evidence type="ECO:0000313" key="2">
    <source>
        <dbReference type="EMBL" id="WOH36439.1"/>
    </source>
</evidence>
<dbReference type="EMBL" id="CP136600">
    <property type="protein sequence ID" value="WOH36439.1"/>
    <property type="molecule type" value="Genomic_DNA"/>
</dbReference>
<name>A0ABZ0GL41_9GAMM</name>
<evidence type="ECO:0000313" key="3">
    <source>
        <dbReference type="Proteomes" id="UP001301442"/>
    </source>
</evidence>
<dbReference type="SUPFAM" id="SSF56601">
    <property type="entry name" value="beta-lactamase/transpeptidase-like"/>
    <property type="match status" value="1"/>
</dbReference>
<dbReference type="Proteomes" id="UP001301442">
    <property type="component" value="Chromosome"/>
</dbReference>
<reference evidence="2 3" key="1">
    <citation type="submission" date="2023-09" db="EMBL/GenBank/DDBJ databases">
        <authorList>
            <person name="Qi X."/>
        </authorList>
    </citation>
    <scope>NUCLEOTIDE SEQUENCE [LARGE SCALE GENOMIC DNA]</scope>
    <source>
        <strain evidence="2 3">S1-1</strain>
    </source>
</reference>
<evidence type="ECO:0000259" key="1">
    <source>
        <dbReference type="Pfam" id="PF00144"/>
    </source>
</evidence>
<proteinExistence type="predicted"/>
<dbReference type="Gene3D" id="3.40.710.10">
    <property type="entry name" value="DD-peptidase/beta-lactamase superfamily"/>
    <property type="match status" value="1"/>
</dbReference>
<keyword evidence="2" id="KW-0378">Hydrolase</keyword>
<dbReference type="EC" id="3.1.1.103" evidence="2"/>
<dbReference type="PANTHER" id="PTHR46825">
    <property type="entry name" value="D-ALANYL-D-ALANINE-CARBOXYPEPTIDASE/ENDOPEPTIDASE AMPH"/>
    <property type="match status" value="1"/>
</dbReference>
<accession>A0ABZ0GL41</accession>
<gene>
    <name evidence="2" type="ORF">RI844_13790</name>
</gene>
<protein>
    <submittedName>
        <fullName evidence="2">Serine hydrolase domain-containing protein</fullName>
        <ecNumber evidence="2">3.1.1.103</ecNumber>
    </submittedName>
</protein>
<keyword evidence="3" id="KW-1185">Reference proteome</keyword>